<dbReference type="InterPro" id="IPR018485">
    <property type="entry name" value="FGGY_C"/>
</dbReference>
<dbReference type="PANTHER" id="PTHR10196">
    <property type="entry name" value="SUGAR KINASE"/>
    <property type="match status" value="1"/>
</dbReference>
<evidence type="ECO:0000313" key="13">
    <source>
        <dbReference type="EMBL" id="QHJ13136.1"/>
    </source>
</evidence>
<dbReference type="KEGG" id="pmes:FX988_03395"/>
<dbReference type="SUPFAM" id="SSF53067">
    <property type="entry name" value="Actin-like ATPase domain"/>
    <property type="match status" value="2"/>
</dbReference>
<feature type="binding site" evidence="9">
    <location>
        <position position="314"/>
    </location>
    <ligand>
        <name>ATP</name>
        <dbReference type="ChEBI" id="CHEBI:30616"/>
    </ligand>
</feature>
<dbReference type="InterPro" id="IPR018484">
    <property type="entry name" value="FGGY_N"/>
</dbReference>
<feature type="binding site" evidence="9">
    <location>
        <position position="14"/>
    </location>
    <ligand>
        <name>ADP</name>
        <dbReference type="ChEBI" id="CHEBI:456216"/>
    </ligand>
</feature>
<feature type="binding site" evidence="9">
    <location>
        <position position="84"/>
    </location>
    <ligand>
        <name>glycerol</name>
        <dbReference type="ChEBI" id="CHEBI:17754"/>
    </ligand>
</feature>
<comment type="catalytic activity">
    <reaction evidence="8 9">
        <text>glycerol + ATP = sn-glycerol 3-phosphate + ADP + H(+)</text>
        <dbReference type="Rhea" id="RHEA:21644"/>
        <dbReference type="ChEBI" id="CHEBI:15378"/>
        <dbReference type="ChEBI" id="CHEBI:17754"/>
        <dbReference type="ChEBI" id="CHEBI:30616"/>
        <dbReference type="ChEBI" id="CHEBI:57597"/>
        <dbReference type="ChEBI" id="CHEBI:456216"/>
        <dbReference type="EC" id="2.7.1.30"/>
    </reaction>
</comment>
<feature type="binding site" evidence="9">
    <location>
        <position position="410"/>
    </location>
    <ligand>
        <name>ATP</name>
        <dbReference type="ChEBI" id="CHEBI:30616"/>
    </ligand>
</feature>
<feature type="binding site" evidence="9">
    <location>
        <position position="14"/>
    </location>
    <ligand>
        <name>sn-glycerol 3-phosphate</name>
        <dbReference type="ChEBI" id="CHEBI:57597"/>
    </ligand>
</feature>
<dbReference type="CDD" id="cd07786">
    <property type="entry name" value="FGGY_EcGK_like"/>
    <property type="match status" value="1"/>
</dbReference>
<dbReference type="NCBIfam" id="NF000756">
    <property type="entry name" value="PRK00047.1"/>
    <property type="match status" value="1"/>
</dbReference>
<dbReference type="Proteomes" id="UP000464524">
    <property type="component" value="Chromosome"/>
</dbReference>
<evidence type="ECO:0000256" key="2">
    <source>
        <dbReference type="ARBA" id="ARBA00009156"/>
    </source>
</evidence>
<accession>A0A857JNR8</accession>
<evidence type="ECO:0000259" key="12">
    <source>
        <dbReference type="Pfam" id="PF02782"/>
    </source>
</evidence>
<feature type="binding site" evidence="9">
    <location>
        <position position="310"/>
    </location>
    <ligand>
        <name>ATP</name>
        <dbReference type="ChEBI" id="CHEBI:30616"/>
    </ligand>
</feature>
<dbReference type="PANTHER" id="PTHR10196:SF78">
    <property type="entry name" value="GLYCEROL KINASE"/>
    <property type="match status" value="1"/>
</dbReference>
<evidence type="ECO:0000256" key="8">
    <source>
        <dbReference type="ARBA" id="ARBA00052101"/>
    </source>
</evidence>
<feature type="binding site" evidence="9">
    <location>
        <position position="15"/>
    </location>
    <ligand>
        <name>ATP</name>
        <dbReference type="ChEBI" id="CHEBI:30616"/>
    </ligand>
</feature>
<dbReference type="PIRSF" id="PIRSF000538">
    <property type="entry name" value="GlpK"/>
    <property type="match status" value="1"/>
</dbReference>
<gene>
    <name evidence="9" type="primary">glpK</name>
    <name evidence="13" type="ORF">FX988_03395</name>
</gene>
<keyword evidence="7 9" id="KW-0067">ATP-binding</keyword>
<keyword evidence="4 9" id="KW-0547">Nucleotide-binding</keyword>
<evidence type="ECO:0000256" key="3">
    <source>
        <dbReference type="ARBA" id="ARBA00022679"/>
    </source>
</evidence>
<dbReference type="InterPro" id="IPR043129">
    <property type="entry name" value="ATPase_NBD"/>
</dbReference>
<comment type="similarity">
    <text evidence="2 9 10">Belongs to the FGGY kinase family.</text>
</comment>
<evidence type="ECO:0000256" key="1">
    <source>
        <dbReference type="ARBA" id="ARBA00005190"/>
    </source>
</evidence>
<proteinExistence type="inferred from homology"/>
<comment type="activity regulation">
    <text evidence="9">Inhibited by fructose 1,6-bisphosphate (FBP).</text>
</comment>
<dbReference type="HAMAP" id="MF_00186">
    <property type="entry name" value="Glycerol_kin"/>
    <property type="match status" value="1"/>
</dbReference>
<reference evidence="13 14" key="1">
    <citation type="submission" date="2019-12" db="EMBL/GenBank/DDBJ databases">
        <title>Genome sequencing and assembly of endphytes of Porphyra tenera.</title>
        <authorList>
            <person name="Park J.M."/>
            <person name="Shin R."/>
            <person name="Jo S.H."/>
        </authorList>
    </citation>
    <scope>NUCLEOTIDE SEQUENCE [LARGE SCALE GENOMIC DNA]</scope>
    <source>
        <strain evidence="13 14">GPM4</strain>
    </source>
</reference>
<dbReference type="GO" id="GO:0006072">
    <property type="term" value="P:glycerol-3-phosphate metabolic process"/>
    <property type="evidence" value="ECO:0007669"/>
    <property type="project" value="InterPro"/>
</dbReference>
<feature type="binding site" evidence="9">
    <location>
        <position position="136"/>
    </location>
    <ligand>
        <name>glycerol</name>
        <dbReference type="ChEBI" id="CHEBI:17754"/>
    </ligand>
</feature>
<dbReference type="PROSITE" id="PS00445">
    <property type="entry name" value="FGGY_KINASES_2"/>
    <property type="match status" value="1"/>
</dbReference>
<dbReference type="PROSITE" id="PS00933">
    <property type="entry name" value="FGGY_KINASES_1"/>
    <property type="match status" value="1"/>
</dbReference>
<feature type="binding site" evidence="9">
    <location>
        <position position="267"/>
    </location>
    <ligand>
        <name>ATP</name>
        <dbReference type="ChEBI" id="CHEBI:30616"/>
    </ligand>
</feature>
<comment type="function">
    <text evidence="9">Key enzyme in the regulation of glycerol uptake and metabolism. Catalyzes the phosphorylation of glycerol to yield sn-glycerol 3-phosphate.</text>
</comment>
<evidence type="ECO:0000256" key="10">
    <source>
        <dbReference type="RuleBase" id="RU003733"/>
    </source>
</evidence>
<keyword evidence="3 9" id="KW-0808">Transferase</keyword>
<feature type="binding site" evidence="9">
    <location>
        <position position="410"/>
    </location>
    <ligand>
        <name>ADP</name>
        <dbReference type="ChEBI" id="CHEBI:456216"/>
    </ligand>
</feature>
<evidence type="ECO:0000256" key="4">
    <source>
        <dbReference type="ARBA" id="ARBA00022741"/>
    </source>
</evidence>
<feature type="binding site" evidence="9">
    <location>
        <position position="267"/>
    </location>
    <ligand>
        <name>ADP</name>
        <dbReference type="ChEBI" id="CHEBI:456216"/>
    </ligand>
</feature>
<dbReference type="UniPathway" id="UPA00618">
    <property type="reaction ID" value="UER00672"/>
</dbReference>
<feature type="binding site" evidence="9">
    <location>
        <position position="18"/>
    </location>
    <ligand>
        <name>ADP</name>
        <dbReference type="ChEBI" id="CHEBI:456216"/>
    </ligand>
</feature>
<dbReference type="GO" id="GO:0019563">
    <property type="term" value="P:glycerol catabolic process"/>
    <property type="evidence" value="ECO:0007669"/>
    <property type="project" value="UniProtKB-UniRule"/>
</dbReference>
<dbReference type="RefSeq" id="WP_160181258.1">
    <property type="nucleotide sequence ID" value="NZ_CP047656.1"/>
</dbReference>
<dbReference type="AlphaFoldDB" id="A0A857JNR8"/>
<feature type="binding site" evidence="9">
    <location>
        <position position="84"/>
    </location>
    <ligand>
        <name>sn-glycerol 3-phosphate</name>
        <dbReference type="ChEBI" id="CHEBI:57597"/>
    </ligand>
</feature>
<evidence type="ECO:0000256" key="9">
    <source>
        <dbReference type="HAMAP-Rule" id="MF_00186"/>
    </source>
</evidence>
<feature type="binding site" evidence="9">
    <location>
        <position position="245"/>
    </location>
    <ligand>
        <name>sn-glycerol 3-phosphate</name>
        <dbReference type="ChEBI" id="CHEBI:57597"/>
    </ligand>
</feature>
<dbReference type="GO" id="GO:0005524">
    <property type="term" value="F:ATP binding"/>
    <property type="evidence" value="ECO:0007669"/>
    <property type="project" value="UniProtKB-UniRule"/>
</dbReference>
<feature type="domain" description="Carbohydrate kinase FGGY N-terminal" evidence="11">
    <location>
        <begin position="7"/>
        <end position="252"/>
    </location>
</feature>
<dbReference type="EMBL" id="CP047656">
    <property type="protein sequence ID" value="QHJ13136.1"/>
    <property type="molecule type" value="Genomic_DNA"/>
</dbReference>
<dbReference type="NCBIfam" id="TIGR01311">
    <property type="entry name" value="glycerol_kin"/>
    <property type="match status" value="1"/>
</dbReference>
<feature type="binding site" evidence="9">
    <location>
        <position position="245"/>
    </location>
    <ligand>
        <name>glycerol</name>
        <dbReference type="ChEBI" id="CHEBI:17754"/>
    </ligand>
</feature>
<feature type="binding site" evidence="9">
    <location>
        <position position="14"/>
    </location>
    <ligand>
        <name>ATP</name>
        <dbReference type="ChEBI" id="CHEBI:30616"/>
    </ligand>
</feature>
<dbReference type="FunFam" id="3.30.420.40:FF:000007">
    <property type="entry name" value="Glycerol kinase"/>
    <property type="match status" value="1"/>
</dbReference>
<evidence type="ECO:0000256" key="5">
    <source>
        <dbReference type="ARBA" id="ARBA00022777"/>
    </source>
</evidence>
<feature type="binding site" evidence="9">
    <location>
        <position position="310"/>
    </location>
    <ligand>
        <name>ADP</name>
        <dbReference type="ChEBI" id="CHEBI:456216"/>
    </ligand>
</feature>
<keyword evidence="5 9" id="KW-0418">Kinase</keyword>
<comment type="pathway">
    <text evidence="1 9">Polyol metabolism; glycerol degradation via glycerol kinase pathway; sn-glycerol 3-phosphate from glycerol: step 1/1.</text>
</comment>
<evidence type="ECO:0000256" key="7">
    <source>
        <dbReference type="ARBA" id="ARBA00022840"/>
    </source>
</evidence>
<feature type="binding site" evidence="9">
    <location>
        <position position="414"/>
    </location>
    <ligand>
        <name>ADP</name>
        <dbReference type="ChEBI" id="CHEBI:456216"/>
    </ligand>
</feature>
<evidence type="ECO:0000259" key="11">
    <source>
        <dbReference type="Pfam" id="PF00370"/>
    </source>
</evidence>
<feature type="binding site" evidence="9">
    <location>
        <position position="246"/>
    </location>
    <ligand>
        <name>glycerol</name>
        <dbReference type="ChEBI" id="CHEBI:17754"/>
    </ligand>
</feature>
<dbReference type="InterPro" id="IPR018483">
    <property type="entry name" value="Carb_kinase_FGGY_CS"/>
</dbReference>
<dbReference type="GO" id="GO:0005829">
    <property type="term" value="C:cytosol"/>
    <property type="evidence" value="ECO:0007669"/>
    <property type="project" value="UniProtKB-ARBA"/>
</dbReference>
<dbReference type="FunFam" id="3.30.420.40:FF:000008">
    <property type="entry name" value="Glycerol kinase"/>
    <property type="match status" value="1"/>
</dbReference>
<dbReference type="InterPro" id="IPR005999">
    <property type="entry name" value="Glycerol_kin"/>
</dbReference>
<name>A0A857JNR8_9ALTE</name>
<dbReference type="Pfam" id="PF02782">
    <property type="entry name" value="FGGY_C"/>
    <property type="match status" value="1"/>
</dbReference>
<organism evidence="13 14">
    <name type="scientific">Paraglaciecola mesophila</name>
    <dbReference type="NCBI Taxonomy" id="197222"/>
    <lineage>
        <taxon>Bacteria</taxon>
        <taxon>Pseudomonadati</taxon>
        <taxon>Pseudomonadota</taxon>
        <taxon>Gammaproteobacteria</taxon>
        <taxon>Alteromonadales</taxon>
        <taxon>Alteromonadaceae</taxon>
        <taxon>Paraglaciecola</taxon>
    </lineage>
</organism>
<dbReference type="Pfam" id="PF00370">
    <property type="entry name" value="FGGY_N"/>
    <property type="match status" value="1"/>
</dbReference>
<feature type="domain" description="Carbohydrate kinase FGGY C-terminal" evidence="12">
    <location>
        <begin position="263"/>
        <end position="448"/>
    </location>
</feature>
<evidence type="ECO:0000313" key="14">
    <source>
        <dbReference type="Proteomes" id="UP000464524"/>
    </source>
</evidence>
<feature type="binding site" evidence="9">
    <location>
        <position position="85"/>
    </location>
    <ligand>
        <name>sn-glycerol 3-phosphate</name>
        <dbReference type="ChEBI" id="CHEBI:57597"/>
    </ligand>
</feature>
<keyword evidence="6 9" id="KW-0319">Glycerol metabolism</keyword>
<feature type="binding site" evidence="9">
    <location>
        <position position="16"/>
    </location>
    <ligand>
        <name>ATP</name>
        <dbReference type="ChEBI" id="CHEBI:30616"/>
    </ligand>
</feature>
<feature type="binding site" evidence="9">
    <location>
        <position position="136"/>
    </location>
    <ligand>
        <name>sn-glycerol 3-phosphate</name>
        <dbReference type="ChEBI" id="CHEBI:57597"/>
    </ligand>
</feature>
<feature type="binding site" evidence="9">
    <location>
        <position position="85"/>
    </location>
    <ligand>
        <name>glycerol</name>
        <dbReference type="ChEBI" id="CHEBI:17754"/>
    </ligand>
</feature>
<protein>
    <recommendedName>
        <fullName evidence="9">Glycerol kinase</fullName>
        <ecNumber evidence="9">2.7.1.30</ecNumber>
    </recommendedName>
    <alternativeName>
        <fullName evidence="9">ATP:glycerol 3-phosphotransferase</fullName>
    </alternativeName>
    <alternativeName>
        <fullName evidence="9">Glycerokinase</fullName>
        <shortName evidence="9">GK</shortName>
    </alternativeName>
</protein>
<dbReference type="Gene3D" id="3.30.420.40">
    <property type="match status" value="2"/>
</dbReference>
<evidence type="ECO:0000256" key="6">
    <source>
        <dbReference type="ARBA" id="ARBA00022798"/>
    </source>
</evidence>
<sequence>MRIKDCILAIDQGTTSTRAIIFAPDSSIIAVAQQEFAQHYPNDGWVEHDPEDIWSSTVVVCRQAISEAIAKGARIAAIGVTNQRETTVVWDRNTGQAIYNAIVWQDRRTAQTCRDMQDKGLFDVVNSRTGLLLDPYFSASKVAWILDNVDGAREKAEAGDLAFGTIDSFLIWRLTDGQMHATDVTNASRTNLFNIHDMAWDPKLLEVFNVPKSVLPVVKECADDFGHTTEDLFGFSLPILGVAGDQQAASIGQCCFNEGEIKSTYGTGCFVMLNTGTKAFKSKNKLLTTVAYTIKGETHYALEGSIFIAGAAIQWLRDGLGVIKSASETEDLAKSLDDEHGVYMVPAFAGLGAPHWAPDARGAVFGLTRGTTNAHFVRAALESVCYQTSDLLHAMAEDGVSLDKIRVDGGMVGNNWLCQFLAGILDVTVERPKIMETTALGAAYLAGLKAGIYQSCEQLASMNEVESSFEASMASSQRRKLISGWENAVQSTLGYSK</sequence>
<dbReference type="EC" id="2.7.1.30" evidence="9"/>
<keyword evidence="14" id="KW-1185">Reference proteome</keyword>
<dbReference type="GO" id="GO:0004370">
    <property type="term" value="F:glycerol kinase activity"/>
    <property type="evidence" value="ECO:0007669"/>
    <property type="project" value="UniProtKB-UniRule"/>
</dbReference>
<dbReference type="OrthoDB" id="9805576at2"/>
<dbReference type="InterPro" id="IPR000577">
    <property type="entry name" value="Carb_kinase_FGGY"/>
</dbReference>